<keyword evidence="11" id="KW-1185">Reference proteome</keyword>
<dbReference type="GO" id="GO:0002130">
    <property type="term" value="P:wobble position ribose methylation"/>
    <property type="evidence" value="ECO:0007669"/>
    <property type="project" value="TreeGrafter"/>
</dbReference>
<dbReference type="OrthoDB" id="9789043at2"/>
<feature type="binding site" evidence="6 7">
    <location>
        <position position="133"/>
    </location>
    <ligand>
        <name>S-adenosyl-L-methionine</name>
        <dbReference type="ChEBI" id="CHEBI:59789"/>
    </ligand>
</feature>
<dbReference type="Gene3D" id="3.40.1280.10">
    <property type="match status" value="1"/>
</dbReference>
<dbReference type="GO" id="GO:0003723">
    <property type="term" value="F:RNA binding"/>
    <property type="evidence" value="ECO:0007669"/>
    <property type="project" value="InterPro"/>
</dbReference>
<evidence type="ECO:0000256" key="2">
    <source>
        <dbReference type="ARBA" id="ARBA00022603"/>
    </source>
</evidence>
<keyword evidence="4 6" id="KW-0949">S-adenosyl-L-methionine</keyword>
<dbReference type="GO" id="GO:0008757">
    <property type="term" value="F:S-adenosylmethionine-dependent methyltransferase activity"/>
    <property type="evidence" value="ECO:0007669"/>
    <property type="project" value="UniProtKB-UniRule"/>
</dbReference>
<evidence type="ECO:0000313" key="9">
    <source>
        <dbReference type="EMBL" id="PWJ17398.1"/>
    </source>
</evidence>
<name>A0A2Y9ASQ8_9RHOB</name>
<dbReference type="InterPro" id="IPR029026">
    <property type="entry name" value="tRNA_m1G_MTases_N"/>
</dbReference>
<protein>
    <recommendedName>
        <fullName evidence="6">tRNA (cytidine(34)-2'-O)-methyltransferase</fullName>
        <ecNumber evidence="6">2.1.1.207</ecNumber>
    </recommendedName>
    <alternativeName>
        <fullName evidence="6">tRNA (cytidine/uridine-2'-O-)-methyltransferase TrmL</fullName>
    </alternativeName>
</protein>
<gene>
    <name evidence="6" type="primary">trmL</name>
    <name evidence="9" type="ORF">BCF38_1068</name>
    <name evidence="10" type="ORF">SAMN05421539_1068</name>
</gene>
<keyword evidence="1 6" id="KW-0963">Cytoplasm</keyword>
<organism evidence="10 12">
    <name type="scientific">Jannaschia seohaensis</name>
    <dbReference type="NCBI Taxonomy" id="475081"/>
    <lineage>
        <taxon>Bacteria</taxon>
        <taxon>Pseudomonadati</taxon>
        <taxon>Pseudomonadota</taxon>
        <taxon>Alphaproteobacteria</taxon>
        <taxon>Rhodobacterales</taxon>
        <taxon>Roseobacteraceae</taxon>
        <taxon>Jannaschia</taxon>
    </lineage>
</organism>
<evidence type="ECO:0000256" key="4">
    <source>
        <dbReference type="ARBA" id="ARBA00022691"/>
    </source>
</evidence>
<comment type="catalytic activity">
    <reaction evidence="6">
        <text>5-carboxymethylaminomethyluridine(34) in tRNA(Leu) + S-adenosyl-L-methionine = 5-carboxymethylaminomethyl-2'-O-methyluridine(34) in tRNA(Leu) + S-adenosyl-L-homocysteine + H(+)</text>
        <dbReference type="Rhea" id="RHEA:43088"/>
        <dbReference type="Rhea" id="RHEA-COMP:10333"/>
        <dbReference type="Rhea" id="RHEA-COMP:10334"/>
        <dbReference type="ChEBI" id="CHEBI:15378"/>
        <dbReference type="ChEBI" id="CHEBI:57856"/>
        <dbReference type="ChEBI" id="CHEBI:59789"/>
        <dbReference type="ChEBI" id="CHEBI:74508"/>
        <dbReference type="ChEBI" id="CHEBI:74511"/>
        <dbReference type="EC" id="2.1.1.207"/>
    </reaction>
</comment>
<dbReference type="Pfam" id="PF00588">
    <property type="entry name" value="SpoU_methylase"/>
    <property type="match status" value="1"/>
</dbReference>
<evidence type="ECO:0000313" key="12">
    <source>
        <dbReference type="Proteomes" id="UP000251571"/>
    </source>
</evidence>
<evidence type="ECO:0000256" key="5">
    <source>
        <dbReference type="ARBA" id="ARBA00022694"/>
    </source>
</evidence>
<dbReference type="RefSeq" id="WP_109564838.1">
    <property type="nucleotide sequence ID" value="NZ_QGDJ01000006.1"/>
</dbReference>
<evidence type="ECO:0000256" key="6">
    <source>
        <dbReference type="HAMAP-Rule" id="MF_01885"/>
    </source>
</evidence>
<dbReference type="EMBL" id="UETC01000006">
    <property type="protein sequence ID" value="SSA47461.1"/>
    <property type="molecule type" value="Genomic_DNA"/>
</dbReference>
<reference evidence="10 12" key="1">
    <citation type="submission" date="2016-10" db="EMBL/GenBank/DDBJ databases">
        <authorList>
            <person name="Cai Z."/>
        </authorList>
    </citation>
    <scope>NUCLEOTIDE SEQUENCE [LARGE SCALE GENOMIC DNA]</scope>
    <source>
        <strain evidence="10 12">DSM 25227</strain>
    </source>
</reference>
<comment type="subcellular location">
    <subcellularLocation>
        <location evidence="6">Cytoplasm</location>
    </subcellularLocation>
</comment>
<feature type="binding site" evidence="6 7">
    <location>
        <position position="124"/>
    </location>
    <ligand>
        <name>S-adenosyl-L-methionine</name>
        <dbReference type="ChEBI" id="CHEBI:59789"/>
    </ligand>
</feature>
<keyword evidence="5 6" id="KW-0819">tRNA processing</keyword>
<reference evidence="9 11" key="2">
    <citation type="submission" date="2018-03" db="EMBL/GenBank/DDBJ databases">
        <title>Genomic Encyclopedia of Archaeal and Bacterial Type Strains, Phase II (KMG-II): from individual species to whole genera.</title>
        <authorList>
            <person name="Goeker M."/>
        </authorList>
    </citation>
    <scope>NUCLEOTIDE SEQUENCE [LARGE SCALE GENOMIC DNA]</scope>
    <source>
        <strain evidence="9 11">DSM 25227</strain>
    </source>
</reference>
<dbReference type="PANTHER" id="PTHR42971:SF1">
    <property type="entry name" value="TRNA (CYTIDINE(34)-2'-O)-METHYLTRANSFERASE"/>
    <property type="match status" value="1"/>
</dbReference>
<dbReference type="Proteomes" id="UP000251571">
    <property type="component" value="Unassembled WGS sequence"/>
</dbReference>
<keyword evidence="2 6" id="KW-0489">Methyltransferase</keyword>
<dbReference type="GO" id="GO:0005737">
    <property type="term" value="C:cytoplasm"/>
    <property type="evidence" value="ECO:0007669"/>
    <property type="project" value="UniProtKB-SubCell"/>
</dbReference>
<sequence>MTPGPALVLYQPEIPGNTGTIGRTCVALDLDLCLIRPYGFELSDKTVRRAGLDYWKHVRLHEFDDWDDFLARRAPRPESLFLLEEFGAESAYDADYPADVHLVFGRETTGLPPEVLAGRRTLRLPMRSPHIRSLNLANAATAAAYLALRGRLD</sequence>
<evidence type="ECO:0000256" key="7">
    <source>
        <dbReference type="PIRSR" id="PIRSR029256-1"/>
    </source>
</evidence>
<dbReference type="PIRSF" id="PIRSF029256">
    <property type="entry name" value="SpoU_TrmH_prd"/>
    <property type="match status" value="1"/>
</dbReference>
<comment type="subunit">
    <text evidence="6">Homodimer.</text>
</comment>
<keyword evidence="3 6" id="KW-0808">Transferase</keyword>
<dbReference type="InterPro" id="IPR029028">
    <property type="entry name" value="Alpha/beta_knot_MTases"/>
</dbReference>
<evidence type="ECO:0000313" key="11">
    <source>
        <dbReference type="Proteomes" id="UP000245839"/>
    </source>
</evidence>
<feature type="domain" description="tRNA/rRNA methyltransferase SpoU type" evidence="8">
    <location>
        <begin position="6"/>
        <end position="145"/>
    </location>
</feature>
<accession>A0A2Y9ASQ8</accession>
<evidence type="ECO:0000313" key="10">
    <source>
        <dbReference type="EMBL" id="SSA47461.1"/>
    </source>
</evidence>
<evidence type="ECO:0000259" key="8">
    <source>
        <dbReference type="Pfam" id="PF00588"/>
    </source>
</evidence>
<dbReference type="GO" id="GO:0008175">
    <property type="term" value="F:tRNA methyltransferase activity"/>
    <property type="evidence" value="ECO:0007669"/>
    <property type="project" value="UniProtKB-UniRule"/>
</dbReference>
<dbReference type="EMBL" id="QGDJ01000006">
    <property type="protein sequence ID" value="PWJ17398.1"/>
    <property type="molecule type" value="Genomic_DNA"/>
</dbReference>
<dbReference type="InterPro" id="IPR016914">
    <property type="entry name" value="TrmL"/>
</dbReference>
<dbReference type="HAMAP" id="MF_01885">
    <property type="entry name" value="tRNA_methyltr_TrmL"/>
    <property type="match status" value="1"/>
</dbReference>
<comment type="catalytic activity">
    <reaction evidence="6">
        <text>cytidine(34) in tRNA + S-adenosyl-L-methionine = 2'-O-methylcytidine(34) in tRNA + S-adenosyl-L-homocysteine + H(+)</text>
        <dbReference type="Rhea" id="RHEA:43084"/>
        <dbReference type="Rhea" id="RHEA-COMP:10331"/>
        <dbReference type="Rhea" id="RHEA-COMP:10332"/>
        <dbReference type="ChEBI" id="CHEBI:15378"/>
        <dbReference type="ChEBI" id="CHEBI:57856"/>
        <dbReference type="ChEBI" id="CHEBI:59789"/>
        <dbReference type="ChEBI" id="CHEBI:74495"/>
        <dbReference type="ChEBI" id="CHEBI:82748"/>
        <dbReference type="EC" id="2.1.1.207"/>
    </reaction>
</comment>
<comment type="function">
    <text evidence="6">Methylates the ribose at the nucleotide 34 wobble position in the two leucyl isoacceptors tRNA(Leu)(CmAA) and tRNA(Leu)(cmnm5UmAA). Catalyzes the methyl transfer from S-adenosyl-L-methionine to the 2'-OH of the wobble nucleotide.</text>
</comment>
<dbReference type="SUPFAM" id="SSF75217">
    <property type="entry name" value="alpha/beta knot"/>
    <property type="match status" value="1"/>
</dbReference>
<dbReference type="PANTHER" id="PTHR42971">
    <property type="entry name" value="TRNA (CYTIDINE(34)-2'-O)-METHYLTRANSFERASE"/>
    <property type="match status" value="1"/>
</dbReference>
<feature type="binding site" evidence="6 7">
    <location>
        <position position="83"/>
    </location>
    <ligand>
        <name>S-adenosyl-L-methionine</name>
        <dbReference type="ChEBI" id="CHEBI:59789"/>
    </ligand>
</feature>
<dbReference type="Proteomes" id="UP000245839">
    <property type="component" value="Unassembled WGS sequence"/>
</dbReference>
<dbReference type="EC" id="2.1.1.207" evidence="6"/>
<feature type="binding site" evidence="6 7">
    <location>
        <position position="105"/>
    </location>
    <ligand>
        <name>S-adenosyl-L-methionine</name>
        <dbReference type="ChEBI" id="CHEBI:59789"/>
    </ligand>
</feature>
<evidence type="ECO:0000256" key="1">
    <source>
        <dbReference type="ARBA" id="ARBA00022490"/>
    </source>
</evidence>
<dbReference type="InterPro" id="IPR001537">
    <property type="entry name" value="SpoU_MeTrfase"/>
</dbReference>
<evidence type="ECO:0000256" key="3">
    <source>
        <dbReference type="ARBA" id="ARBA00022679"/>
    </source>
</evidence>
<comment type="similarity">
    <text evidence="6">Belongs to the class IV-like SAM-binding methyltransferase superfamily. RNA methyltransferase TrmH family. TrmL subfamily.</text>
</comment>
<proteinExistence type="inferred from homology"/>
<dbReference type="AlphaFoldDB" id="A0A2Y9ASQ8"/>